<dbReference type="SUPFAM" id="SSF54189">
    <property type="entry name" value="Ribosomal proteins S24e, L23 and L15e"/>
    <property type="match status" value="1"/>
</dbReference>
<organism evidence="5 6">
    <name type="scientific">Candidatus Nealsonbacteria bacterium RIFCSPLOWO2_01_FULL_41_9</name>
    <dbReference type="NCBI Taxonomy" id="1801671"/>
    <lineage>
        <taxon>Bacteria</taxon>
        <taxon>Candidatus Nealsoniibacteriota</taxon>
    </lineage>
</organism>
<comment type="similarity">
    <text evidence="1 4">Belongs to the universal ribosomal protein uL23 family.</text>
</comment>
<keyword evidence="3 4" id="KW-0687">Ribonucleoprotein</keyword>
<dbReference type="EMBL" id="MHMG01000041">
    <property type="protein sequence ID" value="OGZ22603.1"/>
    <property type="molecule type" value="Genomic_DNA"/>
</dbReference>
<dbReference type="GO" id="GO:0003735">
    <property type="term" value="F:structural constituent of ribosome"/>
    <property type="evidence" value="ECO:0007669"/>
    <property type="project" value="InterPro"/>
</dbReference>
<evidence type="ECO:0000256" key="4">
    <source>
        <dbReference type="HAMAP-Rule" id="MF_01369"/>
    </source>
</evidence>
<dbReference type="GO" id="GO:0019843">
    <property type="term" value="F:rRNA binding"/>
    <property type="evidence" value="ECO:0007669"/>
    <property type="project" value="UniProtKB-UniRule"/>
</dbReference>
<dbReference type="HAMAP" id="MF_01369_B">
    <property type="entry name" value="Ribosomal_uL23_B"/>
    <property type="match status" value="1"/>
</dbReference>
<name>A0A1G2E9Q3_9BACT</name>
<reference evidence="5 6" key="1">
    <citation type="journal article" date="2016" name="Nat. Commun.">
        <title>Thousands of microbial genomes shed light on interconnected biogeochemical processes in an aquifer system.</title>
        <authorList>
            <person name="Anantharaman K."/>
            <person name="Brown C.T."/>
            <person name="Hug L.A."/>
            <person name="Sharon I."/>
            <person name="Castelle C.J."/>
            <person name="Probst A.J."/>
            <person name="Thomas B.C."/>
            <person name="Singh A."/>
            <person name="Wilkins M.J."/>
            <person name="Karaoz U."/>
            <person name="Brodie E.L."/>
            <person name="Williams K.H."/>
            <person name="Hubbard S.S."/>
            <person name="Banfield J.F."/>
        </authorList>
    </citation>
    <scope>NUCLEOTIDE SEQUENCE [LARGE SCALE GENOMIC DNA]</scope>
</reference>
<dbReference type="AlphaFoldDB" id="A0A1G2E9Q3"/>
<dbReference type="GO" id="GO:1990904">
    <property type="term" value="C:ribonucleoprotein complex"/>
    <property type="evidence" value="ECO:0007669"/>
    <property type="project" value="UniProtKB-KW"/>
</dbReference>
<keyword evidence="4" id="KW-0699">rRNA-binding</keyword>
<protein>
    <recommendedName>
        <fullName evidence="4">Large ribosomal subunit protein uL23</fullName>
    </recommendedName>
</protein>
<comment type="function">
    <text evidence="4">One of the early assembly proteins it binds 23S rRNA. One of the proteins that surrounds the polypeptide exit tunnel on the outside of the ribosome. Forms the main docking site for trigger factor binding to the ribosome.</text>
</comment>
<dbReference type="InterPro" id="IPR012677">
    <property type="entry name" value="Nucleotide-bd_a/b_plait_sf"/>
</dbReference>
<gene>
    <name evidence="4" type="primary">rplW</name>
    <name evidence="5" type="ORF">A3A08_02315</name>
</gene>
<dbReference type="Proteomes" id="UP000176406">
    <property type="component" value="Unassembled WGS sequence"/>
</dbReference>
<dbReference type="Gene3D" id="3.30.70.330">
    <property type="match status" value="1"/>
</dbReference>
<accession>A0A1G2E9Q3</accession>
<dbReference type="NCBIfam" id="NF004363">
    <property type="entry name" value="PRK05738.2-4"/>
    <property type="match status" value="1"/>
</dbReference>
<dbReference type="GO" id="GO:0006412">
    <property type="term" value="P:translation"/>
    <property type="evidence" value="ECO:0007669"/>
    <property type="project" value="UniProtKB-UniRule"/>
</dbReference>
<keyword evidence="2 4" id="KW-0689">Ribosomal protein</keyword>
<keyword evidence="4" id="KW-0694">RNA-binding</keyword>
<dbReference type="Pfam" id="PF00276">
    <property type="entry name" value="Ribosomal_L23"/>
    <property type="match status" value="1"/>
</dbReference>
<dbReference type="InterPro" id="IPR012678">
    <property type="entry name" value="Ribosomal_uL23/eL15/eS24_sf"/>
</dbReference>
<evidence type="ECO:0000256" key="1">
    <source>
        <dbReference type="ARBA" id="ARBA00006700"/>
    </source>
</evidence>
<sequence length="88" mass="9795">MLAKPHVTEKATDLIAKNQYVFEVFPRAGKTEIKKAVESLYGVKVLGVGIVNIPRRKVRVGKTMGFKGGYKKAIVRIQAGQKIEVLQR</sequence>
<evidence type="ECO:0000256" key="3">
    <source>
        <dbReference type="ARBA" id="ARBA00023274"/>
    </source>
</evidence>
<dbReference type="InterPro" id="IPR013025">
    <property type="entry name" value="Ribosomal_uL23-like"/>
</dbReference>
<evidence type="ECO:0000256" key="2">
    <source>
        <dbReference type="ARBA" id="ARBA00022980"/>
    </source>
</evidence>
<evidence type="ECO:0000313" key="5">
    <source>
        <dbReference type="EMBL" id="OGZ22603.1"/>
    </source>
</evidence>
<evidence type="ECO:0000313" key="6">
    <source>
        <dbReference type="Proteomes" id="UP000176406"/>
    </source>
</evidence>
<comment type="caution">
    <text evidence="5">The sequence shown here is derived from an EMBL/GenBank/DDBJ whole genome shotgun (WGS) entry which is preliminary data.</text>
</comment>
<comment type="subunit">
    <text evidence="4">Part of the 50S ribosomal subunit. Contacts protein L29, and trigger factor when it is bound to the ribosome.</text>
</comment>
<dbReference type="GO" id="GO:0005840">
    <property type="term" value="C:ribosome"/>
    <property type="evidence" value="ECO:0007669"/>
    <property type="project" value="UniProtKB-KW"/>
</dbReference>
<proteinExistence type="inferred from homology"/>
<dbReference type="PANTHER" id="PTHR11620">
    <property type="entry name" value="60S RIBOSOMAL PROTEIN L23A"/>
    <property type="match status" value="1"/>
</dbReference>